<dbReference type="GO" id="GO:0004674">
    <property type="term" value="F:protein serine/threonine kinase activity"/>
    <property type="evidence" value="ECO:0007669"/>
    <property type="project" value="UniProtKB-KW"/>
</dbReference>
<dbReference type="SUPFAM" id="SSF56112">
    <property type="entry name" value="Protein kinase-like (PK-like)"/>
    <property type="match status" value="1"/>
</dbReference>
<keyword evidence="8 16" id="KW-0418">Kinase</keyword>
<evidence type="ECO:0000256" key="2">
    <source>
        <dbReference type="ARBA" id="ARBA00012513"/>
    </source>
</evidence>
<dbReference type="OrthoDB" id="193931at2759"/>
<comment type="similarity">
    <text evidence="1">Belongs to the protein kinase superfamily. CAMK Ser/Thr protein kinase family. SNF1 subfamily.</text>
</comment>
<dbReference type="SMART" id="SM00220">
    <property type="entry name" value="S_TKc"/>
    <property type="match status" value="1"/>
</dbReference>
<dbReference type="EMBL" id="KQ414596">
    <property type="protein sequence ID" value="KOC69947.1"/>
    <property type="molecule type" value="Genomic_DNA"/>
</dbReference>
<evidence type="ECO:0000256" key="11">
    <source>
        <dbReference type="ARBA" id="ARBA00048679"/>
    </source>
</evidence>
<feature type="region of interest" description="Disordered" evidence="13">
    <location>
        <begin position="353"/>
        <end position="415"/>
    </location>
</feature>
<evidence type="ECO:0000256" key="7">
    <source>
        <dbReference type="ARBA" id="ARBA00022741"/>
    </source>
</evidence>
<evidence type="ECO:0000256" key="5">
    <source>
        <dbReference type="ARBA" id="ARBA00022679"/>
    </source>
</evidence>
<evidence type="ECO:0000256" key="12">
    <source>
        <dbReference type="PROSITE-ProRule" id="PRU10141"/>
    </source>
</evidence>
<name>A0A0L7RG64_9HYME</name>
<dbReference type="GO" id="GO:0006915">
    <property type="term" value="P:apoptotic process"/>
    <property type="evidence" value="ECO:0007669"/>
    <property type="project" value="UniProtKB-KW"/>
</dbReference>
<reference evidence="16 17" key="1">
    <citation type="submission" date="2015-07" db="EMBL/GenBank/DDBJ databases">
        <title>The genome of Habropoda laboriosa.</title>
        <authorList>
            <person name="Pan H."/>
            <person name="Kapheim K."/>
        </authorList>
    </citation>
    <scope>NUCLEOTIDE SEQUENCE [LARGE SCALE GENOMIC DNA]</scope>
    <source>
        <strain evidence="16">0110345459</strain>
    </source>
</reference>
<proteinExistence type="inferred from homology"/>
<dbReference type="Gene3D" id="1.10.510.10">
    <property type="entry name" value="Transferase(Phosphotransferase) domain 1"/>
    <property type="match status" value="1"/>
</dbReference>
<dbReference type="GO" id="GO:0005737">
    <property type="term" value="C:cytoplasm"/>
    <property type="evidence" value="ECO:0007669"/>
    <property type="project" value="TreeGrafter"/>
</dbReference>
<keyword evidence="4" id="KW-0723">Serine/threonine-protein kinase</keyword>
<evidence type="ECO:0000256" key="8">
    <source>
        <dbReference type="ARBA" id="ARBA00022777"/>
    </source>
</evidence>
<dbReference type="STRING" id="597456.A0A0L7RG64"/>
<dbReference type="Gene3D" id="3.30.310.80">
    <property type="entry name" value="Kinase associated domain 1, KA1"/>
    <property type="match status" value="1"/>
</dbReference>
<comment type="catalytic activity">
    <reaction evidence="11">
        <text>L-seryl-[protein] + ATP = O-phospho-L-seryl-[protein] + ADP + H(+)</text>
        <dbReference type="Rhea" id="RHEA:17989"/>
        <dbReference type="Rhea" id="RHEA-COMP:9863"/>
        <dbReference type="Rhea" id="RHEA-COMP:11604"/>
        <dbReference type="ChEBI" id="CHEBI:15378"/>
        <dbReference type="ChEBI" id="CHEBI:29999"/>
        <dbReference type="ChEBI" id="CHEBI:30616"/>
        <dbReference type="ChEBI" id="CHEBI:83421"/>
        <dbReference type="ChEBI" id="CHEBI:456216"/>
        <dbReference type="EC" id="2.7.11.1"/>
    </reaction>
</comment>
<evidence type="ECO:0000256" key="4">
    <source>
        <dbReference type="ARBA" id="ARBA00022527"/>
    </source>
</evidence>
<keyword evidence="6" id="KW-0053">Apoptosis</keyword>
<feature type="compositionally biased region" description="Polar residues" evidence="13">
    <location>
        <begin position="570"/>
        <end position="583"/>
    </location>
</feature>
<dbReference type="InterPro" id="IPR011009">
    <property type="entry name" value="Kinase-like_dom_sf"/>
</dbReference>
<evidence type="ECO:0000313" key="16">
    <source>
        <dbReference type="EMBL" id="KOC69947.1"/>
    </source>
</evidence>
<dbReference type="InterPro" id="IPR001772">
    <property type="entry name" value="KA1_dom"/>
</dbReference>
<dbReference type="Proteomes" id="UP000053825">
    <property type="component" value="Unassembled WGS sequence"/>
</dbReference>
<dbReference type="InterPro" id="IPR000719">
    <property type="entry name" value="Prot_kinase_dom"/>
</dbReference>
<dbReference type="PANTHER" id="PTHR24346:SF30">
    <property type="entry name" value="MATERNAL EMBRYONIC LEUCINE ZIPPER KINASE"/>
    <property type="match status" value="1"/>
</dbReference>
<dbReference type="InterPro" id="IPR008271">
    <property type="entry name" value="Ser/Thr_kinase_AS"/>
</dbReference>
<gene>
    <name evidence="16" type="ORF">WH47_08208</name>
</gene>
<evidence type="ECO:0000256" key="3">
    <source>
        <dbReference type="ARBA" id="ARBA00017168"/>
    </source>
</evidence>
<feature type="binding site" evidence="12">
    <location>
        <position position="40"/>
    </location>
    <ligand>
        <name>ATP</name>
        <dbReference type="ChEBI" id="CHEBI:30616"/>
    </ligand>
</feature>
<dbReference type="CDD" id="cd12198">
    <property type="entry name" value="MELK_C"/>
    <property type="match status" value="1"/>
</dbReference>
<dbReference type="AlphaFoldDB" id="A0A0L7RG64"/>
<comment type="catalytic activity">
    <reaction evidence="10">
        <text>L-threonyl-[protein] + ATP = O-phospho-L-threonyl-[protein] + ADP + H(+)</text>
        <dbReference type="Rhea" id="RHEA:46608"/>
        <dbReference type="Rhea" id="RHEA-COMP:11060"/>
        <dbReference type="Rhea" id="RHEA-COMP:11605"/>
        <dbReference type="ChEBI" id="CHEBI:15378"/>
        <dbReference type="ChEBI" id="CHEBI:30013"/>
        <dbReference type="ChEBI" id="CHEBI:30616"/>
        <dbReference type="ChEBI" id="CHEBI:61977"/>
        <dbReference type="ChEBI" id="CHEBI:456216"/>
        <dbReference type="EC" id="2.7.11.1"/>
    </reaction>
</comment>
<dbReference type="PROSITE" id="PS50011">
    <property type="entry name" value="PROTEIN_KINASE_DOM"/>
    <property type="match status" value="1"/>
</dbReference>
<keyword evidence="17" id="KW-1185">Reference proteome</keyword>
<dbReference type="SUPFAM" id="SSF103243">
    <property type="entry name" value="KA1-like"/>
    <property type="match status" value="1"/>
</dbReference>
<dbReference type="GO" id="GO:0035556">
    <property type="term" value="P:intracellular signal transduction"/>
    <property type="evidence" value="ECO:0007669"/>
    <property type="project" value="TreeGrafter"/>
</dbReference>
<organism evidence="16 17">
    <name type="scientific">Habropoda laboriosa</name>
    <dbReference type="NCBI Taxonomy" id="597456"/>
    <lineage>
        <taxon>Eukaryota</taxon>
        <taxon>Metazoa</taxon>
        <taxon>Ecdysozoa</taxon>
        <taxon>Arthropoda</taxon>
        <taxon>Hexapoda</taxon>
        <taxon>Insecta</taxon>
        <taxon>Pterygota</taxon>
        <taxon>Neoptera</taxon>
        <taxon>Endopterygota</taxon>
        <taxon>Hymenoptera</taxon>
        <taxon>Apocrita</taxon>
        <taxon>Aculeata</taxon>
        <taxon>Apoidea</taxon>
        <taxon>Anthophila</taxon>
        <taxon>Apidae</taxon>
        <taxon>Habropoda</taxon>
    </lineage>
</organism>
<dbReference type="GO" id="GO:0106310">
    <property type="term" value="F:protein serine kinase activity"/>
    <property type="evidence" value="ECO:0007669"/>
    <property type="project" value="RHEA"/>
</dbReference>
<feature type="region of interest" description="Disordered" evidence="13">
    <location>
        <begin position="563"/>
        <end position="587"/>
    </location>
</feature>
<feature type="domain" description="KA1" evidence="15">
    <location>
        <begin position="509"/>
        <end position="561"/>
    </location>
</feature>
<dbReference type="PANTHER" id="PTHR24346">
    <property type="entry name" value="MAP/MICROTUBULE AFFINITY-REGULATING KINASE"/>
    <property type="match status" value="1"/>
</dbReference>
<dbReference type="Pfam" id="PF02149">
    <property type="entry name" value="KA1"/>
    <property type="match status" value="1"/>
</dbReference>
<evidence type="ECO:0000259" key="15">
    <source>
        <dbReference type="PROSITE" id="PS50032"/>
    </source>
</evidence>
<dbReference type="PROSITE" id="PS00108">
    <property type="entry name" value="PROTEIN_KINASE_ST"/>
    <property type="match status" value="1"/>
</dbReference>
<dbReference type="PROSITE" id="PS50032">
    <property type="entry name" value="KA1"/>
    <property type="match status" value="1"/>
</dbReference>
<dbReference type="InterPro" id="IPR017441">
    <property type="entry name" value="Protein_kinase_ATP_BS"/>
</dbReference>
<protein>
    <recommendedName>
        <fullName evidence="3">Maternal embryonic leucine zipper kinase</fullName>
        <ecNumber evidence="2">2.7.11.1</ecNumber>
    </recommendedName>
</protein>
<dbReference type="EC" id="2.7.11.1" evidence="2"/>
<feature type="compositionally biased region" description="Polar residues" evidence="13">
    <location>
        <begin position="393"/>
        <end position="412"/>
    </location>
</feature>
<accession>A0A0L7RG64</accession>
<keyword evidence="5" id="KW-0808">Transferase</keyword>
<evidence type="ECO:0000256" key="1">
    <source>
        <dbReference type="ARBA" id="ARBA00006234"/>
    </source>
</evidence>
<feature type="domain" description="Protein kinase" evidence="14">
    <location>
        <begin position="11"/>
        <end position="263"/>
    </location>
</feature>
<dbReference type="InterPro" id="IPR028375">
    <property type="entry name" value="KA1/Ssp2_C"/>
</dbReference>
<dbReference type="GO" id="GO:0005524">
    <property type="term" value="F:ATP binding"/>
    <property type="evidence" value="ECO:0007669"/>
    <property type="project" value="UniProtKB-UniRule"/>
</dbReference>
<sequence length="744" mass="83050">MVRYAALKGLYDLEKTVGSGGFAKVKLATHIATGEKVAIKIMDKTALGDDLPRVKLEVEALKTLLHQHICRLYQVIETESHYFMVIEYCSGGELFDHIVEKNRLSETESRKFFRQIVSAVAYLHSLGYAHRDLKPENVLLDREENLKLIDFGLCAKPKNGIESHLQTSCGSPTYAAPELILGRKYLGSEVDIWSMGVLLYALLCGFLPFDDNSIESLYRKILSGKYDEPSWLSASSRRLIRAMLQIDPKKRITIQELCNHPWITAGFLNPVSFVHKTNFEKDDDVLSTMSAICDRKLRGLSLRISSSAKSHFRPESERGVNNIITKLDCSPRSKSIKSPVLEATYKVLPKTPETTNHFMEPHLPGRKRLRSKGDDTCSPVPTKRIAEKDRLASTPTNTPVADSRGSQSSTPGSARKVMMGLERGLNRVRYVLTPKRRMKNENVDPDQPNILSGKGLCNVSSTSSDDPKYVLSQLRRALRRKGIMCHQKGFILQGETEDYIEDDKETVRPFSSRNACSFELEVCLLEGVSNDKLVGIRRKRLKGNAWVYKRVCEEVLALAAEDLSAEPEGSTESNDSGRGSLNSKESETIRKSNVEMDFLSVATHVRLQSYGCTNLGCLFGSGHVHTGDITLPAEIKGRKLDLPRHDQRSPAEAHTYVDDSAPDTPGTVGRTLRKNEYAASVEVPLGVQCSGEAEVDEQYDEEEEVEVVEEEEDGARGEAEEGVCLAFSMRKERWGIMHGPVRPA</sequence>
<dbReference type="FunFam" id="3.30.200.20:FF:000003">
    <property type="entry name" value="Non-specific serine/threonine protein kinase"/>
    <property type="match status" value="1"/>
</dbReference>
<evidence type="ECO:0000259" key="14">
    <source>
        <dbReference type="PROSITE" id="PS50011"/>
    </source>
</evidence>
<evidence type="ECO:0000256" key="9">
    <source>
        <dbReference type="ARBA" id="ARBA00022840"/>
    </source>
</evidence>
<keyword evidence="9 12" id="KW-0067">ATP-binding</keyword>
<evidence type="ECO:0000256" key="6">
    <source>
        <dbReference type="ARBA" id="ARBA00022703"/>
    </source>
</evidence>
<keyword evidence="7 12" id="KW-0547">Nucleotide-binding</keyword>
<dbReference type="PROSITE" id="PS00107">
    <property type="entry name" value="PROTEIN_KINASE_ATP"/>
    <property type="match status" value="1"/>
</dbReference>
<dbReference type="InterPro" id="IPR034673">
    <property type="entry name" value="MELK"/>
</dbReference>
<evidence type="ECO:0000313" key="17">
    <source>
        <dbReference type="Proteomes" id="UP000053825"/>
    </source>
</evidence>
<evidence type="ECO:0000256" key="13">
    <source>
        <dbReference type="SAM" id="MobiDB-lite"/>
    </source>
</evidence>
<dbReference type="CDD" id="cd14078">
    <property type="entry name" value="STKc_MELK"/>
    <property type="match status" value="1"/>
</dbReference>
<evidence type="ECO:0000256" key="10">
    <source>
        <dbReference type="ARBA" id="ARBA00047899"/>
    </source>
</evidence>
<dbReference type="FunFam" id="1.10.510.10:FF:000271">
    <property type="entry name" value="Non-specific serine/threonine protein kinase"/>
    <property type="match status" value="1"/>
</dbReference>
<dbReference type="Pfam" id="PF00069">
    <property type="entry name" value="Pkinase"/>
    <property type="match status" value="1"/>
</dbReference>